<sequence>MRLITDRLLIQPVSPELNQAAVKQGYFKGHIELYLNELEKDPNQLYWGPWFVMLKESVHIIGDIGFKGRPDEERIAEIGYGFLEEYQNQGYATESVRALIDWAFETDEADILVAETANDNIASIKVLEKLGMQRIHEANGMIYWQLLKDGIHKGMINEKDGEAEKEI</sequence>
<keyword evidence="3" id="KW-1185">Reference proteome</keyword>
<keyword evidence="2" id="KW-0808">Transferase</keyword>
<evidence type="ECO:0000313" key="2">
    <source>
        <dbReference type="EMBL" id="PQD96845.1"/>
    </source>
</evidence>
<name>A0A2S7N4E6_9BACI</name>
<dbReference type="PANTHER" id="PTHR43792:SF13">
    <property type="entry name" value="ACETYLTRANSFERASE"/>
    <property type="match status" value="1"/>
</dbReference>
<protein>
    <submittedName>
        <fullName evidence="2">N-acetyltransferase</fullName>
    </submittedName>
</protein>
<dbReference type="AlphaFoldDB" id="A0A2S7N4E6"/>
<dbReference type="PANTHER" id="PTHR43792">
    <property type="entry name" value="GNAT FAMILY, PUTATIVE (AFU_ORTHOLOGUE AFUA_3G00765)-RELATED-RELATED"/>
    <property type="match status" value="1"/>
</dbReference>
<dbReference type="PROSITE" id="PS51186">
    <property type="entry name" value="GNAT"/>
    <property type="match status" value="1"/>
</dbReference>
<dbReference type="InterPro" id="IPR016181">
    <property type="entry name" value="Acyl_CoA_acyltransferase"/>
</dbReference>
<dbReference type="EMBL" id="PKOZ01000001">
    <property type="protein sequence ID" value="PQD96845.1"/>
    <property type="molecule type" value="Genomic_DNA"/>
</dbReference>
<dbReference type="InterPro" id="IPR051531">
    <property type="entry name" value="N-acetyltransferase"/>
</dbReference>
<gene>
    <name evidence="2" type="ORF">CYL18_02875</name>
</gene>
<dbReference type="RefSeq" id="WP_104847940.1">
    <property type="nucleotide sequence ID" value="NZ_PKOZ01000001.1"/>
</dbReference>
<organism evidence="2 3">
    <name type="scientific">Pradoshia eiseniae</name>
    <dbReference type="NCBI Taxonomy" id="2064768"/>
    <lineage>
        <taxon>Bacteria</taxon>
        <taxon>Bacillati</taxon>
        <taxon>Bacillota</taxon>
        <taxon>Bacilli</taxon>
        <taxon>Bacillales</taxon>
        <taxon>Bacillaceae</taxon>
        <taxon>Pradoshia</taxon>
    </lineage>
</organism>
<dbReference type="InterPro" id="IPR000182">
    <property type="entry name" value="GNAT_dom"/>
</dbReference>
<reference evidence="2 3" key="1">
    <citation type="submission" date="2017-12" db="EMBL/GenBank/DDBJ databases">
        <title>Taxonomic description and draft genome of Pradoshia cofamensis Gen. nov., sp. nov., a thermotolerant bacillale isolated from anterior gut of earthworm Eisenia fetida.</title>
        <authorList>
            <person name="Saha T."/>
            <person name="Chakraborty R."/>
        </authorList>
    </citation>
    <scope>NUCLEOTIDE SEQUENCE [LARGE SCALE GENOMIC DNA]</scope>
    <source>
        <strain evidence="2 3">EAG3</strain>
    </source>
</reference>
<dbReference type="OrthoDB" id="452315at2"/>
<dbReference type="CDD" id="cd04301">
    <property type="entry name" value="NAT_SF"/>
    <property type="match status" value="1"/>
</dbReference>
<dbReference type="SUPFAM" id="SSF55729">
    <property type="entry name" value="Acyl-CoA N-acyltransferases (Nat)"/>
    <property type="match status" value="1"/>
</dbReference>
<accession>A0A2S7N4E6</accession>
<comment type="caution">
    <text evidence="2">The sequence shown here is derived from an EMBL/GenBank/DDBJ whole genome shotgun (WGS) entry which is preliminary data.</text>
</comment>
<dbReference type="GO" id="GO:0016747">
    <property type="term" value="F:acyltransferase activity, transferring groups other than amino-acyl groups"/>
    <property type="evidence" value="ECO:0007669"/>
    <property type="project" value="InterPro"/>
</dbReference>
<feature type="domain" description="N-acetyltransferase" evidence="1">
    <location>
        <begin position="8"/>
        <end position="149"/>
    </location>
</feature>
<evidence type="ECO:0000313" key="3">
    <source>
        <dbReference type="Proteomes" id="UP000239663"/>
    </source>
</evidence>
<dbReference type="Pfam" id="PF13302">
    <property type="entry name" value="Acetyltransf_3"/>
    <property type="match status" value="1"/>
</dbReference>
<evidence type="ECO:0000259" key="1">
    <source>
        <dbReference type="PROSITE" id="PS51186"/>
    </source>
</evidence>
<dbReference type="Gene3D" id="3.40.630.30">
    <property type="match status" value="1"/>
</dbReference>
<proteinExistence type="predicted"/>
<dbReference type="Proteomes" id="UP000239663">
    <property type="component" value="Unassembled WGS sequence"/>
</dbReference>